<keyword evidence="6 8" id="KW-1133">Transmembrane helix</keyword>
<dbReference type="InterPro" id="IPR002549">
    <property type="entry name" value="AI-2E-like"/>
</dbReference>
<keyword evidence="7 8" id="KW-0472">Membrane</keyword>
<feature type="transmembrane region" description="Helical" evidence="8">
    <location>
        <begin position="306"/>
        <end position="328"/>
    </location>
</feature>
<dbReference type="PANTHER" id="PTHR21716:SF53">
    <property type="entry name" value="PERMEASE PERM-RELATED"/>
    <property type="match status" value="1"/>
</dbReference>
<dbReference type="AlphaFoldDB" id="A0A3B0WMB1"/>
<evidence type="ECO:0000256" key="6">
    <source>
        <dbReference type="ARBA" id="ARBA00022989"/>
    </source>
</evidence>
<dbReference type="EMBL" id="UOFF01000341">
    <property type="protein sequence ID" value="VAW57138.1"/>
    <property type="molecule type" value="Genomic_DNA"/>
</dbReference>
<protein>
    <submittedName>
        <fullName evidence="9">Permease often clustered with de novo purine synthesis</fullName>
    </submittedName>
</protein>
<gene>
    <name evidence="9" type="ORF">MNBD_GAMMA07-1080</name>
</gene>
<evidence type="ECO:0000256" key="2">
    <source>
        <dbReference type="ARBA" id="ARBA00009773"/>
    </source>
</evidence>
<evidence type="ECO:0000256" key="3">
    <source>
        <dbReference type="ARBA" id="ARBA00022448"/>
    </source>
</evidence>
<dbReference type="PANTHER" id="PTHR21716">
    <property type="entry name" value="TRANSMEMBRANE PROTEIN"/>
    <property type="match status" value="1"/>
</dbReference>
<keyword evidence="3" id="KW-0813">Transport</keyword>
<sequence>MIQVNDSQKWLLILGLALGSWLFYLLSPVLTPFFTAALLAYLGDPITDRLEAKFNPKYARSLAVTIVFVALFSVLTVVVILILPRLGQQIGYLMSNMPGYLDHIQNNVLPMIASNLGLETSNFDFELVKKIFAGHYTQAGGLLSYLVASVASSSMALLAWIANMVLIPVVTFYLLRDWDILVADIDSLLPRKNQSIIRKLACESDEVLAAFLRGQFIVMLALGAVYSIGLWFVGLELALLIGMLAGLVSFVPYLGFIVGIVAASVAVLLQTHDVMQLIPVFAVFSVGQMLEGMALTPLLVGDKIGLHPVAVIFAVLAGGQLFGFVGILL</sequence>
<evidence type="ECO:0000256" key="4">
    <source>
        <dbReference type="ARBA" id="ARBA00022475"/>
    </source>
</evidence>
<dbReference type="Pfam" id="PF01594">
    <property type="entry name" value="AI-2E_transport"/>
    <property type="match status" value="1"/>
</dbReference>
<dbReference type="GO" id="GO:0055085">
    <property type="term" value="P:transmembrane transport"/>
    <property type="evidence" value="ECO:0007669"/>
    <property type="project" value="TreeGrafter"/>
</dbReference>
<feature type="transmembrane region" description="Helical" evidence="8">
    <location>
        <begin position="216"/>
        <end position="244"/>
    </location>
</feature>
<feature type="transmembrane region" description="Helical" evidence="8">
    <location>
        <begin position="62"/>
        <end position="83"/>
    </location>
</feature>
<dbReference type="GO" id="GO:0005886">
    <property type="term" value="C:plasma membrane"/>
    <property type="evidence" value="ECO:0007669"/>
    <property type="project" value="UniProtKB-SubCell"/>
</dbReference>
<evidence type="ECO:0000256" key="1">
    <source>
        <dbReference type="ARBA" id="ARBA00004651"/>
    </source>
</evidence>
<evidence type="ECO:0000313" key="9">
    <source>
        <dbReference type="EMBL" id="VAW57138.1"/>
    </source>
</evidence>
<feature type="transmembrane region" description="Helical" evidence="8">
    <location>
        <begin position="281"/>
        <end position="300"/>
    </location>
</feature>
<reference evidence="9" key="1">
    <citation type="submission" date="2018-06" db="EMBL/GenBank/DDBJ databases">
        <authorList>
            <person name="Zhirakovskaya E."/>
        </authorList>
    </citation>
    <scope>NUCLEOTIDE SEQUENCE</scope>
</reference>
<comment type="subcellular location">
    <subcellularLocation>
        <location evidence="1">Cell membrane</location>
        <topology evidence="1">Multi-pass membrane protein</topology>
    </subcellularLocation>
</comment>
<evidence type="ECO:0000256" key="8">
    <source>
        <dbReference type="SAM" id="Phobius"/>
    </source>
</evidence>
<evidence type="ECO:0000256" key="5">
    <source>
        <dbReference type="ARBA" id="ARBA00022692"/>
    </source>
</evidence>
<keyword evidence="5 8" id="KW-0812">Transmembrane</keyword>
<proteinExistence type="inferred from homology"/>
<feature type="transmembrane region" description="Helical" evidence="8">
    <location>
        <begin position="157"/>
        <end position="175"/>
    </location>
</feature>
<name>A0A3B0WMB1_9ZZZZ</name>
<organism evidence="9">
    <name type="scientific">hydrothermal vent metagenome</name>
    <dbReference type="NCBI Taxonomy" id="652676"/>
    <lineage>
        <taxon>unclassified sequences</taxon>
        <taxon>metagenomes</taxon>
        <taxon>ecological metagenomes</taxon>
    </lineage>
</organism>
<feature type="non-terminal residue" evidence="9">
    <location>
        <position position="329"/>
    </location>
</feature>
<evidence type="ECO:0000256" key="7">
    <source>
        <dbReference type="ARBA" id="ARBA00023136"/>
    </source>
</evidence>
<feature type="transmembrane region" description="Helical" evidence="8">
    <location>
        <begin position="12"/>
        <end position="42"/>
    </location>
</feature>
<accession>A0A3B0WMB1</accession>
<comment type="similarity">
    <text evidence="2">Belongs to the autoinducer-2 exporter (AI-2E) (TC 2.A.86) family.</text>
</comment>
<keyword evidence="4" id="KW-1003">Cell membrane</keyword>
<feature type="transmembrane region" description="Helical" evidence="8">
    <location>
        <begin position="250"/>
        <end position="269"/>
    </location>
</feature>